<evidence type="ECO:0000256" key="6">
    <source>
        <dbReference type="ARBA" id="ARBA00038076"/>
    </source>
</evidence>
<evidence type="ECO:0000256" key="2">
    <source>
        <dbReference type="ARBA" id="ARBA00022475"/>
    </source>
</evidence>
<evidence type="ECO:0000313" key="10">
    <source>
        <dbReference type="Proteomes" id="UP000661607"/>
    </source>
</evidence>
<dbReference type="PANTHER" id="PTHR30572:SF4">
    <property type="entry name" value="ABC TRANSPORTER PERMEASE YTRF"/>
    <property type="match status" value="1"/>
</dbReference>
<dbReference type="Pfam" id="PF02687">
    <property type="entry name" value="FtsX"/>
    <property type="match status" value="1"/>
</dbReference>
<evidence type="ECO:0000256" key="3">
    <source>
        <dbReference type="ARBA" id="ARBA00022692"/>
    </source>
</evidence>
<keyword evidence="3 7" id="KW-0812">Transmembrane</keyword>
<evidence type="ECO:0000256" key="4">
    <source>
        <dbReference type="ARBA" id="ARBA00022989"/>
    </source>
</evidence>
<reference evidence="9 10" key="1">
    <citation type="submission" date="2020-10" db="EMBL/GenBank/DDBJ databases">
        <title>Sequencing the genomes of 1000 actinobacteria strains.</title>
        <authorList>
            <person name="Klenk H.-P."/>
        </authorList>
    </citation>
    <scope>NUCLEOTIDE SEQUENCE [LARGE SCALE GENOMIC DNA]</scope>
    <source>
        <strain evidence="9 10">DSM 43748</strain>
    </source>
</reference>
<keyword evidence="5 7" id="KW-0472">Membrane</keyword>
<name>A0ABR9KVA4_9ACTN</name>
<evidence type="ECO:0000256" key="5">
    <source>
        <dbReference type="ARBA" id="ARBA00023136"/>
    </source>
</evidence>
<evidence type="ECO:0000313" key="9">
    <source>
        <dbReference type="EMBL" id="MBE1565959.1"/>
    </source>
</evidence>
<proteinExistence type="inferred from homology"/>
<feature type="transmembrane region" description="Helical" evidence="7">
    <location>
        <begin position="77"/>
        <end position="99"/>
    </location>
</feature>
<keyword evidence="2" id="KW-1003">Cell membrane</keyword>
<dbReference type="RefSeq" id="WP_192780074.1">
    <property type="nucleotide sequence ID" value="NZ_BAAASY010000010.1"/>
</dbReference>
<comment type="similarity">
    <text evidence="6">Belongs to the ABC-4 integral membrane protein family.</text>
</comment>
<feature type="transmembrane region" description="Helical" evidence="7">
    <location>
        <begin position="119"/>
        <end position="140"/>
    </location>
</feature>
<comment type="caution">
    <text evidence="9">The sequence shown here is derived from an EMBL/GenBank/DDBJ whole genome shotgun (WGS) entry which is preliminary data.</text>
</comment>
<evidence type="ECO:0000259" key="8">
    <source>
        <dbReference type="Pfam" id="PF02687"/>
    </source>
</evidence>
<protein>
    <submittedName>
        <fullName evidence="9">ABC-type antimicrobial peptide transport system permease subunit</fullName>
    </submittedName>
</protein>
<dbReference type="PANTHER" id="PTHR30572">
    <property type="entry name" value="MEMBRANE COMPONENT OF TRANSPORTER-RELATED"/>
    <property type="match status" value="1"/>
</dbReference>
<organism evidence="9 10">
    <name type="scientific">Nonomuraea africana</name>
    <dbReference type="NCBI Taxonomy" id="46171"/>
    <lineage>
        <taxon>Bacteria</taxon>
        <taxon>Bacillati</taxon>
        <taxon>Actinomycetota</taxon>
        <taxon>Actinomycetes</taxon>
        <taxon>Streptosporangiales</taxon>
        <taxon>Streptosporangiaceae</taxon>
        <taxon>Nonomuraea</taxon>
    </lineage>
</organism>
<gene>
    <name evidence="9" type="ORF">H4W81_008738</name>
</gene>
<sequence>MEAATLSTAELRAAVDGHIYILIAALIALAALMAAVGILGLAAATGTSVVERTREFAVMQAIGATPRTLINIVLGENVFIGLLSWVLAALLAIPLSLVVGQLLGDLAFKTPLPLTISPTALGIWALAAVAGSALAGLAPARRASRLTIREALAYCQTRDQWSARSP</sequence>
<feature type="transmembrane region" description="Helical" evidence="7">
    <location>
        <begin position="20"/>
        <end position="44"/>
    </location>
</feature>
<keyword evidence="10" id="KW-1185">Reference proteome</keyword>
<feature type="domain" description="ABC3 transporter permease C-terminal" evidence="8">
    <location>
        <begin position="28"/>
        <end position="147"/>
    </location>
</feature>
<dbReference type="InterPro" id="IPR003838">
    <property type="entry name" value="ABC3_permease_C"/>
</dbReference>
<evidence type="ECO:0000256" key="7">
    <source>
        <dbReference type="SAM" id="Phobius"/>
    </source>
</evidence>
<dbReference type="InterPro" id="IPR050250">
    <property type="entry name" value="Macrolide_Exporter_MacB"/>
</dbReference>
<dbReference type="Proteomes" id="UP000661607">
    <property type="component" value="Unassembled WGS sequence"/>
</dbReference>
<accession>A0ABR9KVA4</accession>
<comment type="subcellular location">
    <subcellularLocation>
        <location evidence="1">Cell membrane</location>
        <topology evidence="1">Multi-pass membrane protein</topology>
    </subcellularLocation>
</comment>
<keyword evidence="4 7" id="KW-1133">Transmembrane helix</keyword>
<evidence type="ECO:0000256" key="1">
    <source>
        <dbReference type="ARBA" id="ARBA00004651"/>
    </source>
</evidence>
<dbReference type="EMBL" id="JADBEF010000001">
    <property type="protein sequence ID" value="MBE1565959.1"/>
    <property type="molecule type" value="Genomic_DNA"/>
</dbReference>